<gene>
    <name evidence="1" type="ORF">N7532_008949</name>
</gene>
<organism evidence="1 2">
    <name type="scientific">Penicillium argentinense</name>
    <dbReference type="NCBI Taxonomy" id="1131581"/>
    <lineage>
        <taxon>Eukaryota</taxon>
        <taxon>Fungi</taxon>
        <taxon>Dikarya</taxon>
        <taxon>Ascomycota</taxon>
        <taxon>Pezizomycotina</taxon>
        <taxon>Eurotiomycetes</taxon>
        <taxon>Eurotiomycetidae</taxon>
        <taxon>Eurotiales</taxon>
        <taxon>Aspergillaceae</taxon>
        <taxon>Penicillium</taxon>
    </lineage>
</organism>
<proteinExistence type="predicted"/>
<protein>
    <recommendedName>
        <fullName evidence="3">Transcription factor domain-containing protein</fullName>
    </recommendedName>
</protein>
<keyword evidence="2" id="KW-1185">Reference proteome</keyword>
<dbReference type="AlphaFoldDB" id="A0A9W9EYP9"/>
<dbReference type="RefSeq" id="XP_056472246.1">
    <property type="nucleotide sequence ID" value="XM_056621440.1"/>
</dbReference>
<name>A0A9W9EYP9_9EURO</name>
<dbReference type="GeneID" id="81360419"/>
<dbReference type="EMBL" id="JAPQKI010000009">
    <property type="protein sequence ID" value="KAJ5090265.1"/>
    <property type="molecule type" value="Genomic_DNA"/>
</dbReference>
<sequence>MNKPCIYPGRLPAGYHDLVNENFPAPEEYILPQGVETLQSTATMSLSFSTDAGLHVDPTLDSLAVDSLHSLSDWVENAPDTSLLSFFTTQGYWSQSDLVVAIPRARPLRPLSEIVASHLQFAIDNLKNTPKIMVLENQTPWCHQQLYKSYMPKVMQDAYACCSLYMSKNDINAPVIMSLFDARTRELLSMSEPTEPIEILARVHALILYQIMRLFDGDIRSHATADALFATLELSVLTLMSIIPVPNPSGPTELLPPSVEGTAIFWQIWVLQESARRTILLTFYFIQIYKVLQGKVPVTCDGKLGLEHSWYLSGHLWNSQSAFDFAVAWTEQQHHIVYNLNFEPVLQSAHPDEVDLFGRMLLVTVLGIDKAKAWFYTRGAIL</sequence>
<evidence type="ECO:0000313" key="2">
    <source>
        <dbReference type="Proteomes" id="UP001149074"/>
    </source>
</evidence>
<accession>A0A9W9EYP9</accession>
<reference evidence="1" key="2">
    <citation type="journal article" date="2023" name="IMA Fungus">
        <title>Comparative genomic study of the Penicillium genus elucidates a diverse pangenome and 15 lateral gene transfer events.</title>
        <authorList>
            <person name="Petersen C."/>
            <person name="Sorensen T."/>
            <person name="Nielsen M.R."/>
            <person name="Sondergaard T.E."/>
            <person name="Sorensen J.L."/>
            <person name="Fitzpatrick D.A."/>
            <person name="Frisvad J.C."/>
            <person name="Nielsen K.L."/>
        </authorList>
    </citation>
    <scope>NUCLEOTIDE SEQUENCE</scope>
    <source>
        <strain evidence="1">IBT 30761</strain>
    </source>
</reference>
<comment type="caution">
    <text evidence="1">The sequence shown here is derived from an EMBL/GenBank/DDBJ whole genome shotgun (WGS) entry which is preliminary data.</text>
</comment>
<evidence type="ECO:0008006" key="3">
    <source>
        <dbReference type="Google" id="ProtNLM"/>
    </source>
</evidence>
<reference evidence="1" key="1">
    <citation type="submission" date="2022-11" db="EMBL/GenBank/DDBJ databases">
        <authorList>
            <person name="Petersen C."/>
        </authorList>
    </citation>
    <scope>NUCLEOTIDE SEQUENCE</scope>
    <source>
        <strain evidence="1">IBT 30761</strain>
    </source>
</reference>
<dbReference type="OrthoDB" id="4216928at2759"/>
<dbReference type="Proteomes" id="UP001149074">
    <property type="component" value="Unassembled WGS sequence"/>
</dbReference>
<evidence type="ECO:0000313" key="1">
    <source>
        <dbReference type="EMBL" id="KAJ5090265.1"/>
    </source>
</evidence>